<feature type="binding site" evidence="5">
    <location>
        <position position="363"/>
    </location>
    <ligand>
        <name>Mn(2+)</name>
        <dbReference type="ChEBI" id="CHEBI:29035"/>
    </ligand>
</feature>
<dbReference type="InterPro" id="IPR013785">
    <property type="entry name" value="Aldolase_TIM"/>
</dbReference>
<feature type="binding site" evidence="5">
    <location>
        <position position="116"/>
    </location>
    <ligand>
        <name>phosphoenolpyruvate</name>
        <dbReference type="ChEBI" id="CHEBI:58702"/>
    </ligand>
</feature>
<accession>A0A507DTW4</accession>
<evidence type="ECO:0000256" key="1">
    <source>
        <dbReference type="ARBA" id="ARBA00004688"/>
    </source>
</evidence>
<dbReference type="Gene3D" id="3.20.20.70">
    <property type="entry name" value="Aldolase class I"/>
    <property type="match status" value="1"/>
</dbReference>
<dbReference type="AlphaFoldDB" id="A0A507DTW4"/>
<feature type="binding site" evidence="5">
    <location>
        <position position="405"/>
    </location>
    <ligand>
        <name>Mn(2+)</name>
        <dbReference type="ChEBI" id="CHEBI:29035"/>
    </ligand>
</feature>
<keyword evidence="6" id="KW-0028">Amino-acid biosynthesis</keyword>
<protein>
    <recommendedName>
        <fullName evidence="6">Phospho-2-dehydro-3-deoxyheptonate aldolase</fullName>
        <ecNumber evidence="6">2.5.1.54</ecNumber>
    </recommendedName>
</protein>
<comment type="similarity">
    <text evidence="2 6">Belongs to the class-II DAHP synthase family.</text>
</comment>
<evidence type="ECO:0000256" key="5">
    <source>
        <dbReference type="PIRSR" id="PIRSR602480-1"/>
    </source>
</evidence>
<dbReference type="InterPro" id="IPR002480">
    <property type="entry name" value="DAHP_synth_2"/>
</dbReference>
<organism evidence="7 8">
    <name type="scientific">Powellomyces hirtus</name>
    <dbReference type="NCBI Taxonomy" id="109895"/>
    <lineage>
        <taxon>Eukaryota</taxon>
        <taxon>Fungi</taxon>
        <taxon>Fungi incertae sedis</taxon>
        <taxon>Chytridiomycota</taxon>
        <taxon>Chytridiomycota incertae sedis</taxon>
        <taxon>Chytridiomycetes</taxon>
        <taxon>Spizellomycetales</taxon>
        <taxon>Powellomycetaceae</taxon>
        <taxon>Powellomyces</taxon>
    </lineage>
</organism>
<dbReference type="UniPathway" id="UPA00053">
    <property type="reaction ID" value="UER00084"/>
</dbReference>
<evidence type="ECO:0000313" key="7">
    <source>
        <dbReference type="EMBL" id="TPX54712.1"/>
    </source>
</evidence>
<evidence type="ECO:0000313" key="8">
    <source>
        <dbReference type="Proteomes" id="UP000318582"/>
    </source>
</evidence>
<keyword evidence="8" id="KW-1185">Reference proteome</keyword>
<dbReference type="PANTHER" id="PTHR21337">
    <property type="entry name" value="PHOSPHO-2-DEHYDRO-3-DEOXYHEPTONATE ALDOLASE 1, 2"/>
    <property type="match status" value="1"/>
</dbReference>
<feature type="binding site" evidence="5">
    <location>
        <position position="300"/>
    </location>
    <ligand>
        <name>phosphoenolpyruvate</name>
        <dbReference type="ChEBI" id="CHEBI:58702"/>
    </ligand>
</feature>
<sequence length="464" mass="52201">MDSTNTQAAPGDWSPTSWKSKKVLQDVAYENQEELTSVLGKLNKLPPLVSHYEIKNLRKQLAEVAENKRFLLQGGDCAELFDYCSHEPIESKLKVLLQMSLILVWGGRTSVTRIARMAGQYAKPRSKPTEIVDGKEYTAFRGDNVNGIALAERDPDPQRLLGAYFHSAATINYVRALISGGFADLHHPETWNLKEWKFAHVENPAVRAEYQTIVNRLNDSLDFMRTIGADDPSKDAIRTVDMFTSHEGLLLDYETSLTRKVDGKYYNLGTHYLWIGDRTRQLDGGHVEYFRGLENPVGVKVGPSMKPEELGPLLDILDPNCEPGKVTLITRYGHDKVSVYLPAHIAAVKATNHKVVWCCDPMHGNTESTASGVKTRRFDHIATELGRAFRIHKECQSKLGGVHFELTGDPVTETIGGSMNLQESDLGRNYQTFCDPRLNYEQSLDIAFMIAKYYEGERSPMKHL</sequence>
<dbReference type="EMBL" id="QEAQ01000144">
    <property type="protein sequence ID" value="TPX54712.1"/>
    <property type="molecule type" value="Genomic_DNA"/>
</dbReference>
<evidence type="ECO:0000256" key="6">
    <source>
        <dbReference type="RuleBase" id="RU363071"/>
    </source>
</evidence>
<feature type="binding site" evidence="5">
    <location>
        <position position="331"/>
    </location>
    <ligand>
        <name>phosphoenolpyruvate</name>
        <dbReference type="ChEBI" id="CHEBI:58702"/>
    </ligand>
</feature>
<keyword evidence="5" id="KW-0104">Cadmium</keyword>
<dbReference type="EC" id="2.5.1.54" evidence="6"/>
<gene>
    <name evidence="7" type="ORF">PhCBS80983_g05819</name>
</gene>
<keyword evidence="6" id="KW-0057">Aromatic amino acid biosynthesis</keyword>
<dbReference type="PANTHER" id="PTHR21337:SF0">
    <property type="entry name" value="PHOSPHO-2-DEHYDRO-3-DEOXYHEPTONATE ALDOLASE"/>
    <property type="match status" value="1"/>
</dbReference>
<dbReference type="GO" id="GO:0008652">
    <property type="term" value="P:amino acid biosynthetic process"/>
    <property type="evidence" value="ECO:0007669"/>
    <property type="project" value="UniProtKB-KW"/>
</dbReference>
<name>A0A507DTW4_9FUNG</name>
<dbReference type="Proteomes" id="UP000318582">
    <property type="component" value="Unassembled WGS sequence"/>
</dbReference>
<comment type="caution">
    <text evidence="7">The sequence shown here is derived from an EMBL/GenBank/DDBJ whole genome shotgun (WGS) entry which is preliminary data.</text>
</comment>
<dbReference type="SUPFAM" id="SSF51569">
    <property type="entry name" value="Aldolase"/>
    <property type="match status" value="1"/>
</dbReference>
<dbReference type="GO" id="GO:0009423">
    <property type="term" value="P:chorismate biosynthetic process"/>
    <property type="evidence" value="ECO:0007669"/>
    <property type="project" value="UniProtKB-UniPathway"/>
</dbReference>
<evidence type="ECO:0000256" key="2">
    <source>
        <dbReference type="ARBA" id="ARBA00008911"/>
    </source>
</evidence>
<feature type="binding site" evidence="5">
    <location>
        <position position="435"/>
    </location>
    <ligand>
        <name>Mn(2+)</name>
        <dbReference type="ChEBI" id="CHEBI:29035"/>
    </ligand>
</feature>
<feature type="binding site" evidence="5">
    <location>
        <position position="77"/>
    </location>
    <ligand>
        <name>Mn(2+)</name>
        <dbReference type="ChEBI" id="CHEBI:29035"/>
    </ligand>
</feature>
<proteinExistence type="inferred from homology"/>
<dbReference type="GO" id="GO:0003849">
    <property type="term" value="F:3-deoxy-7-phosphoheptulonate synthase activity"/>
    <property type="evidence" value="ECO:0007669"/>
    <property type="project" value="UniProtKB-EC"/>
</dbReference>
<evidence type="ECO:0000256" key="3">
    <source>
        <dbReference type="ARBA" id="ARBA00022679"/>
    </source>
</evidence>
<comment type="cofactor">
    <cofactor evidence="5">
        <name>Mn(2+)</name>
        <dbReference type="ChEBI" id="CHEBI:29035"/>
    </cofactor>
    <cofactor evidence="5">
        <name>Co(2+)</name>
        <dbReference type="ChEBI" id="CHEBI:48828"/>
    </cofactor>
    <cofactor evidence="5">
        <name>Cd(2+)</name>
        <dbReference type="ChEBI" id="CHEBI:48775"/>
    </cofactor>
    <text evidence="5">Binds 1 divalent cation per subunit. The enzyme is active with manganese, cobalt or cadmium ions.</text>
</comment>
<keyword evidence="5" id="KW-0170">Cobalt</keyword>
<comment type="pathway">
    <text evidence="1 6">Metabolic intermediate biosynthesis; chorismate biosynthesis; chorismate from D-erythrose 4-phosphate and phosphoenolpyruvate: step 1/7.</text>
</comment>
<dbReference type="Pfam" id="PF01474">
    <property type="entry name" value="DAHP_synth_2"/>
    <property type="match status" value="1"/>
</dbReference>
<dbReference type="STRING" id="109895.A0A507DTW4"/>
<reference evidence="7 8" key="1">
    <citation type="journal article" date="2019" name="Sci. Rep.">
        <title>Comparative genomics of chytrid fungi reveal insights into the obligate biotrophic and pathogenic lifestyle of Synchytrium endobioticum.</title>
        <authorList>
            <person name="van de Vossenberg B.T.L.H."/>
            <person name="Warris S."/>
            <person name="Nguyen H.D.T."/>
            <person name="van Gent-Pelzer M.P.E."/>
            <person name="Joly D.L."/>
            <person name="van de Geest H.C."/>
            <person name="Bonants P.J.M."/>
            <person name="Smith D.S."/>
            <person name="Levesque C.A."/>
            <person name="van der Lee T.A.J."/>
        </authorList>
    </citation>
    <scope>NUCLEOTIDE SEQUENCE [LARGE SCALE GENOMIC DNA]</scope>
    <source>
        <strain evidence="7 8">CBS 809.83</strain>
    </source>
</reference>
<comment type="catalytic activity">
    <reaction evidence="4 6">
        <text>D-erythrose 4-phosphate + phosphoenolpyruvate + H2O = 7-phospho-2-dehydro-3-deoxy-D-arabino-heptonate + phosphate</text>
        <dbReference type="Rhea" id="RHEA:14717"/>
        <dbReference type="ChEBI" id="CHEBI:15377"/>
        <dbReference type="ChEBI" id="CHEBI:16897"/>
        <dbReference type="ChEBI" id="CHEBI:43474"/>
        <dbReference type="ChEBI" id="CHEBI:58394"/>
        <dbReference type="ChEBI" id="CHEBI:58702"/>
        <dbReference type="EC" id="2.5.1.54"/>
    </reaction>
</comment>
<dbReference type="GO" id="GO:0009073">
    <property type="term" value="P:aromatic amino acid family biosynthetic process"/>
    <property type="evidence" value="ECO:0007669"/>
    <property type="project" value="UniProtKB-KW"/>
</dbReference>
<keyword evidence="5" id="KW-0464">Manganese</keyword>
<evidence type="ECO:0000256" key="4">
    <source>
        <dbReference type="ARBA" id="ARBA00047508"/>
    </source>
</evidence>
<keyword evidence="3 6" id="KW-0808">Transferase</keyword>